<sequence length="109" mass="11663">MSITLLQISFDKSLSVPLGSVTVYANMGDNGTQILSEVNKQLITYGYEPLSNAVFKITNTASGQPVYVGSLATLSSSGFKPKTEPGTHTYKVVAFKEDAANKRGECLIL</sequence>
<evidence type="ECO:0000313" key="2">
    <source>
        <dbReference type="Proteomes" id="UP001143981"/>
    </source>
</evidence>
<dbReference type="EMBL" id="JANBOI010000617">
    <property type="protein sequence ID" value="KAJ1729413.1"/>
    <property type="molecule type" value="Genomic_DNA"/>
</dbReference>
<accession>A0A9W8CVH1</accession>
<comment type="caution">
    <text evidence="1">The sequence shown here is derived from an EMBL/GenBank/DDBJ whole genome shotgun (WGS) entry which is preliminary data.</text>
</comment>
<protein>
    <submittedName>
        <fullName evidence="1">Uncharacterized protein</fullName>
    </submittedName>
</protein>
<dbReference type="Proteomes" id="UP001143981">
    <property type="component" value="Unassembled WGS sequence"/>
</dbReference>
<dbReference type="AlphaFoldDB" id="A0A9W8CVH1"/>
<keyword evidence="2" id="KW-1185">Reference proteome</keyword>
<reference evidence="1" key="1">
    <citation type="submission" date="2022-07" db="EMBL/GenBank/DDBJ databases">
        <title>Phylogenomic reconstructions and comparative analyses of Kickxellomycotina fungi.</title>
        <authorList>
            <person name="Reynolds N.K."/>
            <person name="Stajich J.E."/>
            <person name="Barry K."/>
            <person name="Grigoriev I.V."/>
            <person name="Crous P."/>
            <person name="Smith M.E."/>
        </authorList>
    </citation>
    <scope>NUCLEOTIDE SEQUENCE</scope>
    <source>
        <strain evidence="1">BCRC 34381</strain>
    </source>
</reference>
<gene>
    <name evidence="1" type="ORF">LPJ61_003535</name>
</gene>
<organism evidence="1 2">
    <name type="scientific">Coemansia biformis</name>
    <dbReference type="NCBI Taxonomy" id="1286918"/>
    <lineage>
        <taxon>Eukaryota</taxon>
        <taxon>Fungi</taxon>
        <taxon>Fungi incertae sedis</taxon>
        <taxon>Zoopagomycota</taxon>
        <taxon>Kickxellomycotina</taxon>
        <taxon>Kickxellomycetes</taxon>
        <taxon>Kickxellales</taxon>
        <taxon>Kickxellaceae</taxon>
        <taxon>Coemansia</taxon>
    </lineage>
</organism>
<proteinExistence type="predicted"/>
<evidence type="ECO:0000313" key="1">
    <source>
        <dbReference type="EMBL" id="KAJ1729413.1"/>
    </source>
</evidence>
<name>A0A9W8CVH1_9FUNG</name>